<dbReference type="PROSITE" id="PS50112">
    <property type="entry name" value="PAS"/>
    <property type="match status" value="1"/>
</dbReference>
<dbReference type="InterPro" id="IPR000014">
    <property type="entry name" value="PAS"/>
</dbReference>
<dbReference type="SUPFAM" id="SSF46689">
    <property type="entry name" value="Homeodomain-like"/>
    <property type="match status" value="1"/>
</dbReference>
<dbReference type="InterPro" id="IPR013656">
    <property type="entry name" value="PAS_4"/>
</dbReference>
<evidence type="ECO:0000256" key="1">
    <source>
        <dbReference type="ARBA" id="ARBA00022741"/>
    </source>
</evidence>
<dbReference type="OrthoDB" id="5411866at2"/>
<dbReference type="Gene3D" id="1.10.8.60">
    <property type="match status" value="1"/>
</dbReference>
<dbReference type="CDD" id="cd00009">
    <property type="entry name" value="AAA"/>
    <property type="match status" value="1"/>
</dbReference>
<dbReference type="PROSITE" id="PS00675">
    <property type="entry name" value="SIGMA54_INTERACT_1"/>
    <property type="match status" value="1"/>
</dbReference>
<dbReference type="CDD" id="cd00130">
    <property type="entry name" value="PAS"/>
    <property type="match status" value="1"/>
</dbReference>
<protein>
    <submittedName>
        <fullName evidence="8">Sigma-54-dependent Fis family transcriptional regulator</fullName>
    </submittedName>
</protein>
<dbReference type="Pfam" id="PF02954">
    <property type="entry name" value="HTH_8"/>
    <property type="match status" value="1"/>
</dbReference>
<dbReference type="InterPro" id="IPR025944">
    <property type="entry name" value="Sigma_54_int_dom_CS"/>
</dbReference>
<dbReference type="SMART" id="SM00382">
    <property type="entry name" value="AAA"/>
    <property type="match status" value="1"/>
</dbReference>
<keyword evidence="4" id="KW-0238">DNA-binding</keyword>
<dbReference type="GO" id="GO:0043565">
    <property type="term" value="F:sequence-specific DNA binding"/>
    <property type="evidence" value="ECO:0007669"/>
    <property type="project" value="InterPro"/>
</dbReference>
<dbReference type="PROSITE" id="PS00676">
    <property type="entry name" value="SIGMA54_INTERACT_2"/>
    <property type="match status" value="1"/>
</dbReference>
<keyword evidence="5" id="KW-0804">Transcription</keyword>
<dbReference type="PROSITE" id="PS00688">
    <property type="entry name" value="SIGMA54_INTERACT_3"/>
    <property type="match status" value="1"/>
</dbReference>
<feature type="domain" description="PAS" evidence="7">
    <location>
        <begin position="99"/>
        <end position="144"/>
    </location>
</feature>
<dbReference type="EMBL" id="JANJZL010000008">
    <property type="protein sequence ID" value="MCR2044696.1"/>
    <property type="molecule type" value="Genomic_DNA"/>
</dbReference>
<dbReference type="InterPro" id="IPR003593">
    <property type="entry name" value="AAA+_ATPase"/>
</dbReference>
<name>A0A9X2MJK9_9FIRM</name>
<organism evidence="8 9">
    <name type="scientific">Anaerosalibacter massiliensis</name>
    <dbReference type="NCBI Taxonomy" id="1347392"/>
    <lineage>
        <taxon>Bacteria</taxon>
        <taxon>Bacillati</taxon>
        <taxon>Bacillota</taxon>
        <taxon>Tissierellia</taxon>
        <taxon>Tissierellales</taxon>
        <taxon>Sporanaerobacteraceae</taxon>
        <taxon>Anaerosalibacter</taxon>
    </lineage>
</organism>
<dbReference type="AlphaFoldDB" id="A0A9X2MJK9"/>
<dbReference type="Pfam" id="PF08448">
    <property type="entry name" value="PAS_4"/>
    <property type="match status" value="1"/>
</dbReference>
<dbReference type="GO" id="GO:0005524">
    <property type="term" value="F:ATP binding"/>
    <property type="evidence" value="ECO:0007669"/>
    <property type="project" value="UniProtKB-KW"/>
</dbReference>
<dbReference type="RefSeq" id="WP_050069685.1">
    <property type="nucleotide sequence ID" value="NZ_CABKTM010000007.1"/>
</dbReference>
<dbReference type="SUPFAM" id="SSF52540">
    <property type="entry name" value="P-loop containing nucleoside triphosphate hydrolases"/>
    <property type="match status" value="1"/>
</dbReference>
<dbReference type="SMART" id="SM00091">
    <property type="entry name" value="PAS"/>
    <property type="match status" value="1"/>
</dbReference>
<evidence type="ECO:0000313" key="9">
    <source>
        <dbReference type="Proteomes" id="UP001142078"/>
    </source>
</evidence>
<dbReference type="Proteomes" id="UP001142078">
    <property type="component" value="Unassembled WGS sequence"/>
</dbReference>
<evidence type="ECO:0000259" key="6">
    <source>
        <dbReference type="PROSITE" id="PS50045"/>
    </source>
</evidence>
<evidence type="ECO:0000256" key="2">
    <source>
        <dbReference type="ARBA" id="ARBA00022840"/>
    </source>
</evidence>
<dbReference type="Gene3D" id="3.30.450.20">
    <property type="entry name" value="PAS domain"/>
    <property type="match status" value="1"/>
</dbReference>
<evidence type="ECO:0000256" key="5">
    <source>
        <dbReference type="ARBA" id="ARBA00023163"/>
    </source>
</evidence>
<gene>
    <name evidence="8" type="ORF">NSA23_11320</name>
</gene>
<keyword evidence="1" id="KW-0547">Nucleotide-binding</keyword>
<sequence length="533" mass="61074">MVEKSWIKEIREELDIEGLGIKIYNSDRSLVLEEGKNIENFLKKEYDLKDYRVIIYLDKKLYKDIEESMADLVFKLVEEKYNNVFLLSEANKLKYFNFKIAETVPDAVLVFDNNGRVRYFNEKALEFIEVPKDEITNKPLQDFYLTKLKVVQVLKTGIPVFNKEIFVKTKEGKKRRLLKTILPILDENKKVIGALDKIKEINTATKFIDNISGYRATFDFGDIVHKSNKIAKIIDVAKASADTDITVLIQGESGTGKELFAHAIHNNSSRVGDPFVILDCSTIPSELVESELFGYAEGAFTGAKKGGKLGKFELADGGTIFLDEIGEMPIDIQAKLLRVLQSGTFTRVGGYEPMEIDIRIIAATNRNLEEEVRKNNFREDLFYRLNMLCMEIPPLRHRKEDIIELTNHFLEKAATKLNKNGITISKDVLDIFINYDWPGNVRELENAIFRAVNLCFEGEILPKHLPEKIVEKTEIVVSAEKDEIDEKSLEDMEIKHILELLDKNNGNKKKTAEMLGISRSTLYRKLKKYNVPL</sequence>
<dbReference type="InterPro" id="IPR009057">
    <property type="entry name" value="Homeodomain-like_sf"/>
</dbReference>
<dbReference type="Gene3D" id="3.40.50.300">
    <property type="entry name" value="P-loop containing nucleotide triphosphate hydrolases"/>
    <property type="match status" value="1"/>
</dbReference>
<dbReference type="FunFam" id="3.40.50.300:FF:000006">
    <property type="entry name" value="DNA-binding transcriptional regulator NtrC"/>
    <property type="match status" value="1"/>
</dbReference>
<comment type="caution">
    <text evidence="8">The sequence shown here is derived from an EMBL/GenBank/DDBJ whole genome shotgun (WGS) entry which is preliminary data.</text>
</comment>
<keyword evidence="9" id="KW-1185">Reference proteome</keyword>
<evidence type="ECO:0000259" key="7">
    <source>
        <dbReference type="PROSITE" id="PS50112"/>
    </source>
</evidence>
<evidence type="ECO:0000313" key="8">
    <source>
        <dbReference type="EMBL" id="MCR2044696.1"/>
    </source>
</evidence>
<dbReference type="PRINTS" id="PR01590">
    <property type="entry name" value="HTHFIS"/>
</dbReference>
<dbReference type="InterPro" id="IPR025943">
    <property type="entry name" value="Sigma_54_int_dom_ATP-bd_2"/>
</dbReference>
<evidence type="ECO:0000256" key="3">
    <source>
        <dbReference type="ARBA" id="ARBA00023015"/>
    </source>
</evidence>
<keyword evidence="3" id="KW-0805">Transcription regulation</keyword>
<dbReference type="GO" id="GO:0006355">
    <property type="term" value="P:regulation of DNA-templated transcription"/>
    <property type="evidence" value="ECO:0007669"/>
    <property type="project" value="InterPro"/>
</dbReference>
<dbReference type="InterPro" id="IPR002078">
    <property type="entry name" value="Sigma_54_int"/>
</dbReference>
<dbReference type="InterPro" id="IPR025662">
    <property type="entry name" value="Sigma_54_int_dom_ATP-bd_1"/>
</dbReference>
<dbReference type="NCBIfam" id="TIGR00229">
    <property type="entry name" value="sensory_box"/>
    <property type="match status" value="1"/>
</dbReference>
<evidence type="ECO:0000256" key="4">
    <source>
        <dbReference type="ARBA" id="ARBA00023125"/>
    </source>
</evidence>
<accession>A0A9X2MJK9</accession>
<dbReference type="InterPro" id="IPR027417">
    <property type="entry name" value="P-loop_NTPase"/>
</dbReference>
<proteinExistence type="predicted"/>
<dbReference type="Pfam" id="PF25601">
    <property type="entry name" value="AAA_lid_14"/>
    <property type="match status" value="1"/>
</dbReference>
<dbReference type="SUPFAM" id="SSF55785">
    <property type="entry name" value="PYP-like sensor domain (PAS domain)"/>
    <property type="match status" value="1"/>
</dbReference>
<reference evidence="8" key="1">
    <citation type="submission" date="2022-07" db="EMBL/GenBank/DDBJ databases">
        <title>Enhanced cultured diversity of the mouse gut microbiota enables custom-made synthetic communities.</title>
        <authorList>
            <person name="Afrizal A."/>
        </authorList>
    </citation>
    <scope>NUCLEOTIDE SEQUENCE</scope>
    <source>
        <strain evidence="8">DSM 29482</strain>
    </source>
</reference>
<dbReference type="PANTHER" id="PTHR32071:SF57">
    <property type="entry name" value="C4-DICARBOXYLATE TRANSPORT TRANSCRIPTIONAL REGULATORY PROTEIN DCTD"/>
    <property type="match status" value="1"/>
</dbReference>
<dbReference type="InterPro" id="IPR002197">
    <property type="entry name" value="HTH_Fis"/>
</dbReference>
<feature type="domain" description="Sigma-54 factor interaction" evidence="6">
    <location>
        <begin position="223"/>
        <end position="453"/>
    </location>
</feature>
<dbReference type="InterPro" id="IPR058031">
    <property type="entry name" value="AAA_lid_NorR"/>
</dbReference>
<dbReference type="InterPro" id="IPR035965">
    <property type="entry name" value="PAS-like_dom_sf"/>
</dbReference>
<keyword evidence="2" id="KW-0067">ATP-binding</keyword>
<dbReference type="PANTHER" id="PTHR32071">
    <property type="entry name" value="TRANSCRIPTIONAL REGULATORY PROTEIN"/>
    <property type="match status" value="1"/>
</dbReference>
<dbReference type="PROSITE" id="PS50045">
    <property type="entry name" value="SIGMA54_INTERACT_4"/>
    <property type="match status" value="1"/>
</dbReference>
<dbReference type="Gene3D" id="1.10.10.60">
    <property type="entry name" value="Homeodomain-like"/>
    <property type="match status" value="1"/>
</dbReference>
<dbReference type="Pfam" id="PF00158">
    <property type="entry name" value="Sigma54_activat"/>
    <property type="match status" value="1"/>
</dbReference>